<evidence type="ECO:0000256" key="2">
    <source>
        <dbReference type="SAM" id="Phobius"/>
    </source>
</evidence>
<keyword evidence="2" id="KW-1133">Transmembrane helix</keyword>
<protein>
    <recommendedName>
        <fullName evidence="5">Membrane protein YmcC</fullName>
    </recommendedName>
</protein>
<evidence type="ECO:0000313" key="4">
    <source>
        <dbReference type="Proteomes" id="UP000431826"/>
    </source>
</evidence>
<keyword evidence="2" id="KW-0472">Membrane</keyword>
<evidence type="ECO:0008006" key="5">
    <source>
        <dbReference type="Google" id="ProtNLM"/>
    </source>
</evidence>
<feature type="transmembrane region" description="Helical" evidence="2">
    <location>
        <begin position="6"/>
        <end position="27"/>
    </location>
</feature>
<keyword evidence="4" id="KW-1185">Reference proteome</keyword>
<evidence type="ECO:0000313" key="3">
    <source>
        <dbReference type="EMBL" id="GFE37242.1"/>
    </source>
</evidence>
<feature type="transmembrane region" description="Helical" evidence="2">
    <location>
        <begin position="34"/>
        <end position="53"/>
    </location>
</feature>
<dbReference type="GeneID" id="96283056"/>
<feature type="transmembrane region" description="Helical" evidence="2">
    <location>
        <begin position="151"/>
        <end position="172"/>
    </location>
</feature>
<sequence>MIVALIIACEVGFWVLLVLGLALRYLARMPRTGAVVLLMEPLLELILLIVTAIDLKNGAPADWKHGLAAVYIGFTVAYGHYTIKWVDGHFLHRFAGGPPPVKPPRHGLARARHEGKLWLRTVAMAAVAAALLQIAIWYVGDSGDTRSLHEWQLNPLRIVSVHGLIALSYLIWRKKAPEADPAAATEEAARPSEKTLS</sequence>
<feature type="transmembrane region" description="Helical" evidence="2">
    <location>
        <begin position="117"/>
        <end position="139"/>
    </location>
</feature>
<feature type="compositionally biased region" description="Basic and acidic residues" evidence="1">
    <location>
        <begin position="187"/>
        <end position="197"/>
    </location>
</feature>
<accession>A0A640UPF4</accession>
<feature type="region of interest" description="Disordered" evidence="1">
    <location>
        <begin position="177"/>
        <end position="197"/>
    </location>
</feature>
<dbReference type="OrthoDB" id="2082317at2"/>
<dbReference type="EMBL" id="BLIR01000001">
    <property type="protein sequence ID" value="GFE37242.1"/>
    <property type="molecule type" value="Genomic_DNA"/>
</dbReference>
<organism evidence="3 4">
    <name type="scientific">Streptomyces tubercidicus</name>
    <dbReference type="NCBI Taxonomy" id="47759"/>
    <lineage>
        <taxon>Bacteria</taxon>
        <taxon>Bacillati</taxon>
        <taxon>Actinomycetota</taxon>
        <taxon>Actinomycetes</taxon>
        <taxon>Kitasatosporales</taxon>
        <taxon>Streptomycetaceae</taxon>
        <taxon>Streptomyces</taxon>
    </lineage>
</organism>
<feature type="transmembrane region" description="Helical" evidence="2">
    <location>
        <begin position="65"/>
        <end position="83"/>
    </location>
</feature>
<gene>
    <name evidence="3" type="ORF">Stube_19150</name>
</gene>
<dbReference type="AlphaFoldDB" id="A0A640UPF4"/>
<comment type="caution">
    <text evidence="3">The sequence shown here is derived from an EMBL/GenBank/DDBJ whole genome shotgun (WGS) entry which is preliminary data.</text>
</comment>
<name>A0A640UPF4_9ACTN</name>
<reference evidence="3 4" key="1">
    <citation type="submission" date="2019-12" db="EMBL/GenBank/DDBJ databases">
        <title>Whole genome shotgun sequence of Streptomyces tubercidicus NBRC 13090.</title>
        <authorList>
            <person name="Ichikawa N."/>
            <person name="Kimura A."/>
            <person name="Kitahashi Y."/>
            <person name="Komaki H."/>
            <person name="Tamura T."/>
        </authorList>
    </citation>
    <scope>NUCLEOTIDE SEQUENCE [LARGE SCALE GENOMIC DNA]</scope>
    <source>
        <strain evidence="3 4">NBRC 13090</strain>
    </source>
</reference>
<dbReference type="RefSeq" id="WP_159743355.1">
    <property type="nucleotide sequence ID" value="NZ_BLIR01000001.1"/>
</dbReference>
<dbReference type="Proteomes" id="UP000431826">
    <property type="component" value="Unassembled WGS sequence"/>
</dbReference>
<keyword evidence="2" id="KW-0812">Transmembrane</keyword>
<proteinExistence type="predicted"/>
<evidence type="ECO:0000256" key="1">
    <source>
        <dbReference type="SAM" id="MobiDB-lite"/>
    </source>
</evidence>